<dbReference type="EMBL" id="CP011071">
    <property type="protein sequence ID" value="AKA34700.1"/>
    <property type="molecule type" value="Genomic_DNA"/>
</dbReference>
<dbReference type="InterPro" id="IPR018060">
    <property type="entry name" value="HTH_AraC"/>
</dbReference>
<feature type="transmembrane region" description="Helical" evidence="4">
    <location>
        <begin position="221"/>
        <end position="243"/>
    </location>
</feature>
<dbReference type="InterPro" id="IPR009057">
    <property type="entry name" value="Homeodomain-like_sf"/>
</dbReference>
<keyword evidence="3" id="KW-0804">Transcription</keyword>
<keyword evidence="2" id="KW-0238">DNA-binding</keyword>
<evidence type="ECO:0000313" key="7">
    <source>
        <dbReference type="Proteomes" id="UP000032726"/>
    </source>
</evidence>
<organism evidence="6 7">
    <name type="scientific">Flagellimonas lutaonensis</name>
    <dbReference type="NCBI Taxonomy" id="516051"/>
    <lineage>
        <taxon>Bacteria</taxon>
        <taxon>Pseudomonadati</taxon>
        <taxon>Bacteroidota</taxon>
        <taxon>Flavobacteriia</taxon>
        <taxon>Flavobacteriales</taxon>
        <taxon>Flavobacteriaceae</taxon>
        <taxon>Flagellimonas</taxon>
    </lineage>
</organism>
<feature type="transmembrane region" description="Helical" evidence="4">
    <location>
        <begin position="126"/>
        <end position="144"/>
    </location>
</feature>
<feature type="transmembrane region" description="Helical" evidence="4">
    <location>
        <begin position="98"/>
        <end position="114"/>
    </location>
</feature>
<feature type="transmembrane region" description="Helical" evidence="4">
    <location>
        <begin position="59"/>
        <end position="78"/>
    </location>
</feature>
<dbReference type="STRING" id="516051.VC82_1054"/>
<proteinExistence type="predicted"/>
<keyword evidence="7" id="KW-1185">Reference proteome</keyword>
<dbReference type="KEGG" id="mlt:VC82_1054"/>
<dbReference type="SMART" id="SM00342">
    <property type="entry name" value="HTH_ARAC"/>
    <property type="match status" value="1"/>
</dbReference>
<dbReference type="OrthoDB" id="5492415at2"/>
<evidence type="ECO:0000256" key="1">
    <source>
        <dbReference type="ARBA" id="ARBA00023015"/>
    </source>
</evidence>
<dbReference type="PANTHER" id="PTHR43280:SF2">
    <property type="entry name" value="HTH-TYPE TRANSCRIPTIONAL REGULATOR EXSA"/>
    <property type="match status" value="1"/>
</dbReference>
<dbReference type="HOGENOM" id="CLU_041408_1_0_10"/>
<feature type="transmembrane region" description="Helical" evidence="4">
    <location>
        <begin position="184"/>
        <end position="201"/>
    </location>
</feature>
<dbReference type="PATRIC" id="fig|516051.4.peg.1092"/>
<protein>
    <submittedName>
        <fullName evidence="6">Transcriptional regulator, AraC family</fullName>
    </submittedName>
</protein>
<dbReference type="GO" id="GO:0043565">
    <property type="term" value="F:sequence-specific DNA binding"/>
    <property type="evidence" value="ECO:0007669"/>
    <property type="project" value="InterPro"/>
</dbReference>
<name>A0A0D5YQZ3_9FLAO</name>
<evidence type="ECO:0000313" key="6">
    <source>
        <dbReference type="EMBL" id="AKA34700.1"/>
    </source>
</evidence>
<keyword evidence="4" id="KW-0472">Membrane</keyword>
<feature type="domain" description="HTH araC/xylS-type" evidence="5">
    <location>
        <begin position="297"/>
        <end position="398"/>
    </location>
</feature>
<evidence type="ECO:0000256" key="3">
    <source>
        <dbReference type="ARBA" id="ARBA00023163"/>
    </source>
</evidence>
<keyword evidence="4" id="KW-0812">Transmembrane</keyword>
<dbReference type="Proteomes" id="UP000032726">
    <property type="component" value="Chromosome"/>
</dbReference>
<accession>A0A0D5YQZ3</accession>
<keyword evidence="4" id="KW-1133">Transmembrane helix</keyword>
<dbReference type="GO" id="GO:0003700">
    <property type="term" value="F:DNA-binding transcription factor activity"/>
    <property type="evidence" value="ECO:0007669"/>
    <property type="project" value="InterPro"/>
</dbReference>
<feature type="transmembrane region" description="Helical" evidence="4">
    <location>
        <begin position="31"/>
        <end position="52"/>
    </location>
</feature>
<dbReference type="PANTHER" id="PTHR43280">
    <property type="entry name" value="ARAC-FAMILY TRANSCRIPTIONAL REGULATOR"/>
    <property type="match status" value="1"/>
</dbReference>
<sequence length="402" mass="46620">MLNFRYMNISATFVLKELQSIVQQIPVDHNFFSHVILLGVVQGLFLSGMTLLRFHKNTALNFLGWSLLCQSLVFFDVYLCYTGLMKYALHFNDSTEPLVLLIAPTFYLFVHILIKREPFNLKKHWWHFVLPLFYIITQIPYYNAPLAVKLNAYLGAYHSEIEYVPVPESFDYSYHWIKNHFDQLVLASLFFYSILALRLVWQEFKRRKVVPHMAKVKKYLFSRNSALISLLFFICLFFVFYSYDDDSGDHLLGILFTIIIFVTSAAITLESRVFEKSWAADKYETYTSSHLSISDIEEYIAKEKYHLEQDASLKGLAKELNVSPNLVSKVINANTDSNFNDYLNKKRIEEAKEKFKSGDYRHLTIEAVGSSVGFRSKSAFYTAFKKHTGLSPAGYIKAKTSP</sequence>
<dbReference type="PROSITE" id="PS01124">
    <property type="entry name" value="HTH_ARAC_FAMILY_2"/>
    <property type="match status" value="1"/>
</dbReference>
<feature type="transmembrane region" description="Helical" evidence="4">
    <location>
        <begin position="249"/>
        <end position="269"/>
    </location>
</feature>
<keyword evidence="1" id="KW-0805">Transcription regulation</keyword>
<reference evidence="6 7" key="1">
    <citation type="submission" date="2015-03" db="EMBL/GenBank/DDBJ databases">
        <title>Complete genome sequence of Muricauda lutaonensis CC-HSB-11T, isolated from a coastal hot spring.</title>
        <authorList>
            <person name="Kim K.M."/>
        </authorList>
    </citation>
    <scope>NUCLEOTIDE SEQUENCE [LARGE SCALE GENOMIC DNA]</scope>
    <source>
        <strain evidence="6 7">CC-HSB-11</strain>
    </source>
</reference>
<dbReference type="AlphaFoldDB" id="A0A0D5YQZ3"/>
<gene>
    <name evidence="6" type="ORF">VC82_1054</name>
</gene>
<dbReference type="Gene3D" id="1.10.10.60">
    <property type="entry name" value="Homeodomain-like"/>
    <property type="match status" value="2"/>
</dbReference>
<evidence type="ECO:0000259" key="5">
    <source>
        <dbReference type="PROSITE" id="PS01124"/>
    </source>
</evidence>
<dbReference type="Pfam" id="PF12833">
    <property type="entry name" value="HTH_18"/>
    <property type="match status" value="1"/>
</dbReference>
<evidence type="ECO:0000256" key="4">
    <source>
        <dbReference type="SAM" id="Phobius"/>
    </source>
</evidence>
<evidence type="ECO:0000256" key="2">
    <source>
        <dbReference type="ARBA" id="ARBA00023125"/>
    </source>
</evidence>
<dbReference type="SUPFAM" id="SSF46689">
    <property type="entry name" value="Homeodomain-like"/>
    <property type="match status" value="1"/>
</dbReference>